<gene>
    <name evidence="1" type="ORF">Arub01_43940</name>
</gene>
<reference evidence="1" key="1">
    <citation type="submission" date="2023-02" db="EMBL/GenBank/DDBJ databases">
        <title>Actinomadura rubrobrunea NBRC 14622.</title>
        <authorList>
            <person name="Ichikawa N."/>
            <person name="Sato H."/>
            <person name="Tonouchi N."/>
        </authorList>
    </citation>
    <scope>NUCLEOTIDE SEQUENCE</scope>
    <source>
        <strain evidence="1">NBRC 14622</strain>
    </source>
</reference>
<protein>
    <recommendedName>
        <fullName evidence="3">Histone deacetylase</fullName>
    </recommendedName>
</protein>
<evidence type="ECO:0008006" key="3">
    <source>
        <dbReference type="Google" id="ProtNLM"/>
    </source>
</evidence>
<comment type="caution">
    <text evidence="1">The sequence shown here is derived from an EMBL/GenBank/DDBJ whole genome shotgun (WGS) entry which is preliminary data.</text>
</comment>
<accession>A0A9W6PY18</accession>
<sequence>MTEILRRMPSDLALDGQSMGDRRQYWVTVCADLLWYVAYGSNLARDRFACYLSGGRPEGAMRHYNGCRDPRPARAEHPTMLPGGVYFAFNSLTWGGGMAFYDPELPGRTAARAYLVTREQFCDVLAQEMRREAGEDADLSVALATGRQRLGPGHYETVLKVGERDGYPMLTFTAPHGVGRAVLNAPSVPYLTMLARGLRDAHGWKSGQIAAYLRACPGARDVWSEPAIAALLRRGAAAAASAFSAFRPGPGLPLEPAAG</sequence>
<evidence type="ECO:0000313" key="1">
    <source>
        <dbReference type="EMBL" id="GLW66150.1"/>
    </source>
</evidence>
<dbReference type="Proteomes" id="UP001165124">
    <property type="component" value="Unassembled WGS sequence"/>
</dbReference>
<proteinExistence type="predicted"/>
<keyword evidence="2" id="KW-1185">Reference proteome</keyword>
<dbReference type="AlphaFoldDB" id="A0A9W6PY18"/>
<dbReference type="Gene3D" id="3.10.490.10">
    <property type="entry name" value="Gamma-glutamyl cyclotransferase-like"/>
    <property type="match status" value="1"/>
</dbReference>
<dbReference type="EMBL" id="BSRZ01000013">
    <property type="protein sequence ID" value="GLW66150.1"/>
    <property type="molecule type" value="Genomic_DNA"/>
</dbReference>
<name>A0A9W6PY18_9ACTN</name>
<evidence type="ECO:0000313" key="2">
    <source>
        <dbReference type="Proteomes" id="UP001165124"/>
    </source>
</evidence>
<organism evidence="1 2">
    <name type="scientific">Actinomadura rubrobrunea</name>
    <dbReference type="NCBI Taxonomy" id="115335"/>
    <lineage>
        <taxon>Bacteria</taxon>
        <taxon>Bacillati</taxon>
        <taxon>Actinomycetota</taxon>
        <taxon>Actinomycetes</taxon>
        <taxon>Streptosporangiales</taxon>
        <taxon>Thermomonosporaceae</taxon>
        <taxon>Actinomadura</taxon>
    </lineage>
</organism>